<accession>A0A139WFB0</accession>
<evidence type="ECO:0000313" key="3">
    <source>
        <dbReference type="Proteomes" id="UP000007266"/>
    </source>
</evidence>
<evidence type="ECO:0000313" key="2">
    <source>
        <dbReference type="EMBL" id="KYB26643.1"/>
    </source>
</evidence>
<name>A0A139WFB0_TRICA</name>
<dbReference type="InParanoid" id="A0A139WFB0"/>
<feature type="region of interest" description="Disordered" evidence="1">
    <location>
        <begin position="1"/>
        <end position="31"/>
    </location>
</feature>
<dbReference type="EMBL" id="KQ971352">
    <property type="protein sequence ID" value="KYB26643.1"/>
    <property type="molecule type" value="Genomic_DNA"/>
</dbReference>
<sequence>MSVGSPFRGGQGSPRGSMPAVSRDLALGPPPTFEQRQRLQLHVLRVPVPGAALRLFRLLLERALGEGIDPIDERRGRHAGYSIWLGLRARHFTWTSTSNGTSPLRTHPPMTRCTPKARSRERKPSRRSGAASRTTTTNS</sequence>
<dbReference type="AlphaFoldDB" id="A0A139WFB0"/>
<evidence type="ECO:0000256" key="1">
    <source>
        <dbReference type="SAM" id="MobiDB-lite"/>
    </source>
</evidence>
<dbReference type="Proteomes" id="UP000007266">
    <property type="component" value="Linkage group 7"/>
</dbReference>
<gene>
    <name evidence="2" type="primary">AUGUSTUS-3.0.2_33586</name>
    <name evidence="2" type="ORF">TcasGA2_TC033586</name>
</gene>
<feature type="region of interest" description="Disordered" evidence="1">
    <location>
        <begin position="96"/>
        <end position="139"/>
    </location>
</feature>
<proteinExistence type="predicted"/>
<protein>
    <submittedName>
        <fullName evidence="2">Uncharacterized protein</fullName>
    </submittedName>
</protein>
<feature type="compositionally biased region" description="Basic residues" evidence="1">
    <location>
        <begin position="115"/>
        <end position="126"/>
    </location>
</feature>
<reference evidence="2 3" key="1">
    <citation type="journal article" date="2008" name="Nature">
        <title>The genome of the model beetle and pest Tribolium castaneum.</title>
        <authorList>
            <consortium name="Tribolium Genome Sequencing Consortium"/>
            <person name="Richards S."/>
            <person name="Gibbs R.A."/>
            <person name="Weinstock G.M."/>
            <person name="Brown S.J."/>
            <person name="Denell R."/>
            <person name="Beeman R.W."/>
            <person name="Gibbs R."/>
            <person name="Beeman R.W."/>
            <person name="Brown S.J."/>
            <person name="Bucher G."/>
            <person name="Friedrich M."/>
            <person name="Grimmelikhuijzen C.J."/>
            <person name="Klingler M."/>
            <person name="Lorenzen M."/>
            <person name="Richards S."/>
            <person name="Roth S."/>
            <person name="Schroder R."/>
            <person name="Tautz D."/>
            <person name="Zdobnov E.M."/>
            <person name="Muzny D."/>
            <person name="Gibbs R.A."/>
            <person name="Weinstock G.M."/>
            <person name="Attaway T."/>
            <person name="Bell S."/>
            <person name="Buhay C.J."/>
            <person name="Chandrabose M.N."/>
            <person name="Chavez D."/>
            <person name="Clerk-Blankenburg K.P."/>
            <person name="Cree A."/>
            <person name="Dao M."/>
            <person name="Davis C."/>
            <person name="Chacko J."/>
            <person name="Dinh H."/>
            <person name="Dugan-Rocha S."/>
            <person name="Fowler G."/>
            <person name="Garner T.T."/>
            <person name="Garnes J."/>
            <person name="Gnirke A."/>
            <person name="Hawes A."/>
            <person name="Hernandez J."/>
            <person name="Hines S."/>
            <person name="Holder M."/>
            <person name="Hume J."/>
            <person name="Jhangiani S.N."/>
            <person name="Joshi V."/>
            <person name="Khan Z.M."/>
            <person name="Jackson L."/>
            <person name="Kovar C."/>
            <person name="Kowis A."/>
            <person name="Lee S."/>
            <person name="Lewis L.R."/>
            <person name="Margolis J."/>
            <person name="Morgan M."/>
            <person name="Nazareth L.V."/>
            <person name="Nguyen N."/>
            <person name="Okwuonu G."/>
            <person name="Parker D."/>
            <person name="Richards S."/>
            <person name="Ruiz S.J."/>
            <person name="Santibanez J."/>
            <person name="Savard J."/>
            <person name="Scherer S.E."/>
            <person name="Schneider B."/>
            <person name="Sodergren E."/>
            <person name="Tautz D."/>
            <person name="Vattahil S."/>
            <person name="Villasana D."/>
            <person name="White C.S."/>
            <person name="Wright R."/>
            <person name="Park Y."/>
            <person name="Beeman R.W."/>
            <person name="Lord J."/>
            <person name="Oppert B."/>
            <person name="Lorenzen M."/>
            <person name="Brown S."/>
            <person name="Wang L."/>
            <person name="Savard J."/>
            <person name="Tautz D."/>
            <person name="Richards S."/>
            <person name="Weinstock G."/>
            <person name="Gibbs R.A."/>
            <person name="Liu Y."/>
            <person name="Worley K."/>
            <person name="Weinstock G."/>
            <person name="Elsik C.G."/>
            <person name="Reese J.T."/>
            <person name="Elhaik E."/>
            <person name="Landan G."/>
            <person name="Graur D."/>
            <person name="Arensburger P."/>
            <person name="Atkinson P."/>
            <person name="Beeman R.W."/>
            <person name="Beidler J."/>
            <person name="Brown S.J."/>
            <person name="Demuth J.P."/>
            <person name="Drury D.W."/>
            <person name="Du Y.Z."/>
            <person name="Fujiwara H."/>
            <person name="Lorenzen M."/>
            <person name="Maselli V."/>
            <person name="Osanai M."/>
            <person name="Park Y."/>
            <person name="Robertson H.M."/>
            <person name="Tu Z."/>
            <person name="Wang J.J."/>
            <person name="Wang S."/>
            <person name="Richards S."/>
            <person name="Song H."/>
            <person name="Zhang L."/>
            <person name="Sodergren E."/>
            <person name="Werner D."/>
            <person name="Stanke M."/>
            <person name="Morgenstern B."/>
            <person name="Solovyev V."/>
            <person name="Kosarev P."/>
            <person name="Brown G."/>
            <person name="Chen H.C."/>
            <person name="Ermolaeva O."/>
            <person name="Hlavina W."/>
            <person name="Kapustin Y."/>
            <person name="Kiryutin B."/>
            <person name="Kitts P."/>
            <person name="Maglott D."/>
            <person name="Pruitt K."/>
            <person name="Sapojnikov V."/>
            <person name="Souvorov A."/>
            <person name="Mackey A.J."/>
            <person name="Waterhouse R.M."/>
            <person name="Wyder S."/>
            <person name="Zdobnov E.M."/>
            <person name="Zdobnov E.M."/>
            <person name="Wyder S."/>
            <person name="Kriventseva E.V."/>
            <person name="Kadowaki T."/>
            <person name="Bork P."/>
            <person name="Aranda M."/>
            <person name="Bao R."/>
            <person name="Beermann A."/>
            <person name="Berns N."/>
            <person name="Bolognesi R."/>
            <person name="Bonneton F."/>
            <person name="Bopp D."/>
            <person name="Brown S.J."/>
            <person name="Bucher G."/>
            <person name="Butts T."/>
            <person name="Chaumot A."/>
            <person name="Denell R.E."/>
            <person name="Ferrier D.E."/>
            <person name="Friedrich M."/>
            <person name="Gordon C.M."/>
            <person name="Jindra M."/>
            <person name="Klingler M."/>
            <person name="Lan Q."/>
            <person name="Lattorff H.M."/>
            <person name="Laudet V."/>
            <person name="von Levetsow C."/>
            <person name="Liu Z."/>
            <person name="Lutz R."/>
            <person name="Lynch J.A."/>
            <person name="da Fonseca R.N."/>
            <person name="Posnien N."/>
            <person name="Reuter R."/>
            <person name="Roth S."/>
            <person name="Savard J."/>
            <person name="Schinko J.B."/>
            <person name="Schmitt C."/>
            <person name="Schoppmeier M."/>
            <person name="Schroder R."/>
            <person name="Shippy T.D."/>
            <person name="Simonnet F."/>
            <person name="Marques-Souza H."/>
            <person name="Tautz D."/>
            <person name="Tomoyasu Y."/>
            <person name="Trauner J."/>
            <person name="Van der Zee M."/>
            <person name="Vervoort M."/>
            <person name="Wittkopp N."/>
            <person name="Wimmer E.A."/>
            <person name="Yang X."/>
            <person name="Jones A.K."/>
            <person name="Sattelle D.B."/>
            <person name="Ebert P.R."/>
            <person name="Nelson D."/>
            <person name="Scott J.G."/>
            <person name="Beeman R.W."/>
            <person name="Muthukrishnan S."/>
            <person name="Kramer K.J."/>
            <person name="Arakane Y."/>
            <person name="Beeman R.W."/>
            <person name="Zhu Q."/>
            <person name="Hogenkamp D."/>
            <person name="Dixit R."/>
            <person name="Oppert B."/>
            <person name="Jiang H."/>
            <person name="Zou Z."/>
            <person name="Marshall J."/>
            <person name="Elpidina E."/>
            <person name="Vinokurov K."/>
            <person name="Oppert C."/>
            <person name="Zou Z."/>
            <person name="Evans J."/>
            <person name="Lu Z."/>
            <person name="Zhao P."/>
            <person name="Sumathipala N."/>
            <person name="Altincicek B."/>
            <person name="Vilcinskas A."/>
            <person name="Williams M."/>
            <person name="Hultmark D."/>
            <person name="Hetru C."/>
            <person name="Jiang H."/>
            <person name="Grimmelikhuijzen C.J."/>
            <person name="Hauser F."/>
            <person name="Cazzamali G."/>
            <person name="Williamson M."/>
            <person name="Park Y."/>
            <person name="Li B."/>
            <person name="Tanaka Y."/>
            <person name="Predel R."/>
            <person name="Neupert S."/>
            <person name="Schachtner J."/>
            <person name="Verleyen P."/>
            <person name="Raible F."/>
            <person name="Bork P."/>
            <person name="Friedrich M."/>
            <person name="Walden K.K."/>
            <person name="Robertson H.M."/>
            <person name="Angeli S."/>
            <person name="Foret S."/>
            <person name="Bucher G."/>
            <person name="Schuetz S."/>
            <person name="Maleszka R."/>
            <person name="Wimmer E.A."/>
            <person name="Beeman R.W."/>
            <person name="Lorenzen M."/>
            <person name="Tomoyasu Y."/>
            <person name="Miller S.C."/>
            <person name="Grossmann D."/>
            <person name="Bucher G."/>
        </authorList>
    </citation>
    <scope>NUCLEOTIDE SEQUENCE [LARGE SCALE GENOMIC DNA]</scope>
    <source>
        <strain evidence="2 3">Georgia GA2</strain>
    </source>
</reference>
<organism evidence="2 3">
    <name type="scientific">Tribolium castaneum</name>
    <name type="common">Red flour beetle</name>
    <dbReference type="NCBI Taxonomy" id="7070"/>
    <lineage>
        <taxon>Eukaryota</taxon>
        <taxon>Metazoa</taxon>
        <taxon>Ecdysozoa</taxon>
        <taxon>Arthropoda</taxon>
        <taxon>Hexapoda</taxon>
        <taxon>Insecta</taxon>
        <taxon>Pterygota</taxon>
        <taxon>Neoptera</taxon>
        <taxon>Endopterygota</taxon>
        <taxon>Coleoptera</taxon>
        <taxon>Polyphaga</taxon>
        <taxon>Cucujiformia</taxon>
        <taxon>Tenebrionidae</taxon>
        <taxon>Tenebrionidae incertae sedis</taxon>
        <taxon>Tribolium</taxon>
    </lineage>
</organism>
<reference evidence="2 3" key="2">
    <citation type="journal article" date="2010" name="Nucleic Acids Res.">
        <title>BeetleBase in 2010: revisions to provide comprehensive genomic information for Tribolium castaneum.</title>
        <authorList>
            <person name="Kim H.S."/>
            <person name="Murphy T."/>
            <person name="Xia J."/>
            <person name="Caragea D."/>
            <person name="Park Y."/>
            <person name="Beeman R.W."/>
            <person name="Lorenzen M.D."/>
            <person name="Butcher S."/>
            <person name="Manak J.R."/>
            <person name="Brown S.J."/>
        </authorList>
    </citation>
    <scope>GENOME REANNOTATION</scope>
    <source>
        <strain evidence="2 3">Georgia GA2</strain>
    </source>
</reference>
<feature type="compositionally biased region" description="Low complexity" evidence="1">
    <location>
        <begin position="127"/>
        <end position="139"/>
    </location>
</feature>
<keyword evidence="3" id="KW-1185">Reference proteome</keyword>